<proteinExistence type="predicted"/>
<dbReference type="EMBL" id="CP027754">
    <property type="protein sequence ID" value="AZE55347.1"/>
    <property type="molecule type" value="Genomic_DNA"/>
</dbReference>
<sequence>MFRSLKTEWVASVGYMTAHEAHRDINHYLMHRYNWIRPHQFNDGLAPPQAEKKLNVVSGIS</sequence>
<name>A0A3G7U7M3_9PSED</name>
<dbReference type="AlphaFoldDB" id="A0A3G7U7M3"/>
<protein>
    <submittedName>
        <fullName evidence="1">Transposase InsO for insertion sequence element IS911</fullName>
    </submittedName>
</protein>
<evidence type="ECO:0000313" key="1">
    <source>
        <dbReference type="EMBL" id="AZE55347.1"/>
    </source>
</evidence>
<organism evidence="1 2">
    <name type="scientific">Pseudomonas synxantha</name>
    <dbReference type="NCBI Taxonomy" id="47883"/>
    <lineage>
        <taxon>Bacteria</taxon>
        <taxon>Pseudomonadati</taxon>
        <taxon>Pseudomonadota</taxon>
        <taxon>Gammaproteobacteria</taxon>
        <taxon>Pseudomonadales</taxon>
        <taxon>Pseudomonadaceae</taxon>
        <taxon>Pseudomonas</taxon>
    </lineage>
</organism>
<dbReference type="Proteomes" id="UP000268696">
    <property type="component" value="Chromosome"/>
</dbReference>
<evidence type="ECO:0000313" key="2">
    <source>
        <dbReference type="Proteomes" id="UP000268696"/>
    </source>
</evidence>
<gene>
    <name evidence="1" type="ORF">C4K03_3192</name>
</gene>
<accession>A0A3G7U7M3</accession>
<reference evidence="1 2" key="1">
    <citation type="submission" date="2018-03" db="EMBL/GenBank/DDBJ databases">
        <title>Diversity of phytobeneficial traits revealed by whole-genome analysis of worldwide-isolated phenazine-producing Pseudomonas spp.</title>
        <authorList>
            <person name="Biessy A."/>
            <person name="Novinscak A."/>
            <person name="Blom J."/>
            <person name="Leger G."/>
            <person name="Thomashow L.S."/>
            <person name="Cazorla F.M."/>
            <person name="Josic D."/>
            <person name="Filion M."/>
        </authorList>
    </citation>
    <scope>NUCLEOTIDE SEQUENCE [LARGE SCALE GENOMIC DNA]</scope>
    <source>
        <strain evidence="1 2">30B</strain>
    </source>
</reference>